<sequence length="89" mass="9776">MYAQSTLDSDFALLESIRRHLLDDSETLASFPEIFSGIAPVHGGLYNGVNVGWIPSQVAESSDMVSRPPLSLHPQQQKIHGVNKNKMSL</sequence>
<proteinExistence type="predicted"/>
<keyword evidence="3" id="KW-1185">Reference proteome</keyword>
<protein>
    <submittedName>
        <fullName evidence="2">Uncharacterized protein</fullName>
    </submittedName>
</protein>
<evidence type="ECO:0000256" key="1">
    <source>
        <dbReference type="SAM" id="MobiDB-lite"/>
    </source>
</evidence>
<dbReference type="AlphaFoldDB" id="A0AAP0WMH3"/>
<evidence type="ECO:0000313" key="3">
    <source>
        <dbReference type="Proteomes" id="UP001415857"/>
    </source>
</evidence>
<reference evidence="2 3" key="1">
    <citation type="journal article" date="2024" name="Plant J.">
        <title>Genome sequences and population genomics reveal climatic adaptation and genomic divergence between two closely related sweetgum species.</title>
        <authorList>
            <person name="Xu W.Q."/>
            <person name="Ren C.Q."/>
            <person name="Zhang X.Y."/>
            <person name="Comes H.P."/>
            <person name="Liu X.H."/>
            <person name="Li Y.G."/>
            <person name="Kettle C.J."/>
            <person name="Jalonen R."/>
            <person name="Gaisberger H."/>
            <person name="Ma Y.Z."/>
            <person name="Qiu Y.X."/>
        </authorList>
    </citation>
    <scope>NUCLEOTIDE SEQUENCE [LARGE SCALE GENOMIC DNA]</scope>
    <source>
        <strain evidence="2">Hangzhou</strain>
    </source>
</reference>
<accession>A0AAP0WMH3</accession>
<dbReference type="EMBL" id="JBBPBK010000012">
    <property type="protein sequence ID" value="KAK9273804.1"/>
    <property type="molecule type" value="Genomic_DNA"/>
</dbReference>
<feature type="region of interest" description="Disordered" evidence="1">
    <location>
        <begin position="64"/>
        <end position="89"/>
    </location>
</feature>
<name>A0AAP0WMH3_LIQFO</name>
<dbReference type="Proteomes" id="UP001415857">
    <property type="component" value="Unassembled WGS sequence"/>
</dbReference>
<gene>
    <name evidence="2" type="ORF">L1049_018614</name>
</gene>
<organism evidence="2 3">
    <name type="scientific">Liquidambar formosana</name>
    <name type="common">Formosan gum</name>
    <dbReference type="NCBI Taxonomy" id="63359"/>
    <lineage>
        <taxon>Eukaryota</taxon>
        <taxon>Viridiplantae</taxon>
        <taxon>Streptophyta</taxon>
        <taxon>Embryophyta</taxon>
        <taxon>Tracheophyta</taxon>
        <taxon>Spermatophyta</taxon>
        <taxon>Magnoliopsida</taxon>
        <taxon>eudicotyledons</taxon>
        <taxon>Gunneridae</taxon>
        <taxon>Pentapetalae</taxon>
        <taxon>Saxifragales</taxon>
        <taxon>Altingiaceae</taxon>
        <taxon>Liquidambar</taxon>
    </lineage>
</organism>
<evidence type="ECO:0000313" key="2">
    <source>
        <dbReference type="EMBL" id="KAK9273804.1"/>
    </source>
</evidence>
<comment type="caution">
    <text evidence="2">The sequence shown here is derived from an EMBL/GenBank/DDBJ whole genome shotgun (WGS) entry which is preliminary data.</text>
</comment>